<name>A0A1V4HKD3_9BACL</name>
<dbReference type="InterPro" id="IPR013196">
    <property type="entry name" value="HTH_11"/>
</dbReference>
<organism evidence="4 5">
    <name type="scientific">Paenibacillus ferrarius</name>
    <dbReference type="NCBI Taxonomy" id="1469647"/>
    <lineage>
        <taxon>Bacteria</taxon>
        <taxon>Bacillati</taxon>
        <taxon>Bacillota</taxon>
        <taxon>Bacilli</taxon>
        <taxon>Bacillales</taxon>
        <taxon>Paenibacillaceae</taxon>
        <taxon>Paenibacillus</taxon>
    </lineage>
</organism>
<accession>A0A1V4HKD3</accession>
<gene>
    <name evidence="4" type="ORF">BC351_03500</name>
</gene>
<dbReference type="PIRSF" id="PIRSF016838">
    <property type="entry name" value="PafC"/>
    <property type="match status" value="1"/>
</dbReference>
<dbReference type="Pfam" id="PF08279">
    <property type="entry name" value="HTH_11"/>
    <property type="match status" value="1"/>
</dbReference>
<dbReference type="InterPro" id="IPR028349">
    <property type="entry name" value="PafC-like"/>
</dbReference>
<evidence type="ECO:0000256" key="1">
    <source>
        <dbReference type="ARBA" id="ARBA00023015"/>
    </source>
</evidence>
<proteinExistence type="predicted"/>
<protein>
    <submittedName>
        <fullName evidence="4">Transcriptional regulator</fullName>
    </submittedName>
</protein>
<dbReference type="InterPro" id="IPR057727">
    <property type="entry name" value="WCX_dom"/>
</dbReference>
<keyword evidence="2" id="KW-0804">Transcription</keyword>
<dbReference type="STRING" id="1469647.BC351_03500"/>
<dbReference type="GO" id="GO:0003700">
    <property type="term" value="F:DNA-binding transcription factor activity"/>
    <property type="evidence" value="ECO:0007669"/>
    <property type="project" value="InterPro"/>
</dbReference>
<dbReference type="PANTHER" id="PTHR34580:SF1">
    <property type="entry name" value="PROTEIN PAFC"/>
    <property type="match status" value="1"/>
</dbReference>
<dbReference type="OrthoDB" id="9815009at2"/>
<sequence length="315" mass="36305">MNKTDRLLAIVLELQSKGTLRAEDLADTFETSRRTIYRDIQALSEAGVPVVGSTGIGYSLMEGYFLPPLSFTIEEAVSLLIGTDFVVQKFDSSYGAKAQTAQSKIETILPERILDEVHRIRKTTKVVDPNLAKVSYKEKEYLAILRQVILTLTKVQFQYSKIRADTESHRHQVRKVAPYGLILINGSWVLIAFCELRQEIRHFRLSRMSDLIVTTETFLLPAEFNLQNYKTVDDRNIHVRMLAKQGIANRIKESNNFYLEEMAVKDEQLELTFRVRQIEDILSWVLSWGSDIVVIEPESLRIRVREEIELMSKSY</sequence>
<dbReference type="PROSITE" id="PS52050">
    <property type="entry name" value="WYL"/>
    <property type="match status" value="1"/>
</dbReference>
<evidence type="ECO:0000256" key="2">
    <source>
        <dbReference type="ARBA" id="ARBA00023163"/>
    </source>
</evidence>
<dbReference type="Pfam" id="PF25583">
    <property type="entry name" value="WCX"/>
    <property type="match status" value="1"/>
</dbReference>
<reference evidence="5" key="1">
    <citation type="submission" date="2016-07" db="EMBL/GenBank/DDBJ databases">
        <authorList>
            <person name="Florea S."/>
            <person name="Webb J.S."/>
            <person name="Jaromczyk J."/>
            <person name="Schardl C.L."/>
        </authorList>
    </citation>
    <scope>NUCLEOTIDE SEQUENCE [LARGE SCALE GENOMIC DNA]</scope>
    <source>
        <strain evidence="5">CY1</strain>
    </source>
</reference>
<evidence type="ECO:0000259" key="3">
    <source>
        <dbReference type="PROSITE" id="PS51000"/>
    </source>
</evidence>
<dbReference type="Proteomes" id="UP000190626">
    <property type="component" value="Unassembled WGS sequence"/>
</dbReference>
<feature type="domain" description="HTH deoR-type" evidence="3">
    <location>
        <begin position="3"/>
        <end position="58"/>
    </location>
</feature>
<dbReference type="InterPro" id="IPR026881">
    <property type="entry name" value="WYL_dom"/>
</dbReference>
<dbReference type="PANTHER" id="PTHR34580">
    <property type="match status" value="1"/>
</dbReference>
<dbReference type="InterPro" id="IPR051534">
    <property type="entry name" value="CBASS_pafABC_assoc_protein"/>
</dbReference>
<dbReference type="InterPro" id="IPR001034">
    <property type="entry name" value="DeoR_HTH"/>
</dbReference>
<dbReference type="RefSeq" id="WP_079412961.1">
    <property type="nucleotide sequence ID" value="NZ_MBTG01000012.1"/>
</dbReference>
<dbReference type="EMBL" id="MBTG01000012">
    <property type="protein sequence ID" value="OPH57598.1"/>
    <property type="molecule type" value="Genomic_DNA"/>
</dbReference>
<dbReference type="Gene3D" id="1.10.10.10">
    <property type="entry name" value="Winged helix-like DNA-binding domain superfamily/Winged helix DNA-binding domain"/>
    <property type="match status" value="1"/>
</dbReference>
<evidence type="ECO:0000313" key="5">
    <source>
        <dbReference type="Proteomes" id="UP000190626"/>
    </source>
</evidence>
<dbReference type="InterPro" id="IPR036390">
    <property type="entry name" value="WH_DNA-bd_sf"/>
</dbReference>
<dbReference type="InterPro" id="IPR036388">
    <property type="entry name" value="WH-like_DNA-bd_sf"/>
</dbReference>
<dbReference type="AlphaFoldDB" id="A0A1V4HKD3"/>
<comment type="caution">
    <text evidence="4">The sequence shown here is derived from an EMBL/GenBank/DDBJ whole genome shotgun (WGS) entry which is preliminary data.</text>
</comment>
<dbReference type="Pfam" id="PF13280">
    <property type="entry name" value="WYL"/>
    <property type="match status" value="1"/>
</dbReference>
<dbReference type="PROSITE" id="PS51000">
    <property type="entry name" value="HTH_DEOR_2"/>
    <property type="match status" value="1"/>
</dbReference>
<evidence type="ECO:0000313" key="4">
    <source>
        <dbReference type="EMBL" id="OPH57598.1"/>
    </source>
</evidence>
<keyword evidence="5" id="KW-1185">Reference proteome</keyword>
<keyword evidence="1" id="KW-0805">Transcription regulation</keyword>
<dbReference type="SUPFAM" id="SSF46785">
    <property type="entry name" value="Winged helix' DNA-binding domain"/>
    <property type="match status" value="1"/>
</dbReference>